<keyword evidence="4" id="KW-1185">Reference proteome</keyword>
<protein>
    <recommendedName>
        <fullName evidence="1">Heme chaperone HemW</fullName>
    </recommendedName>
</protein>
<gene>
    <name evidence="3" type="ORF">BO222_05535</name>
</gene>
<dbReference type="OrthoDB" id="9808022at2"/>
<dbReference type="PANTHER" id="PTHR13932:SF5">
    <property type="entry name" value="RADICAL S-ADENOSYL METHIONINE DOMAIN-CONTAINING PROTEIN 1, MITOCHONDRIAL"/>
    <property type="match status" value="1"/>
</dbReference>
<evidence type="ECO:0000259" key="2">
    <source>
        <dbReference type="PROSITE" id="PS51918"/>
    </source>
</evidence>
<feature type="domain" description="Radical SAM core" evidence="2">
    <location>
        <begin position="46"/>
        <end position="302"/>
    </location>
</feature>
<dbReference type="InterPro" id="IPR023404">
    <property type="entry name" value="rSAM_horseshoe"/>
</dbReference>
<reference evidence="3 4" key="1">
    <citation type="submission" date="2016-11" db="EMBL/GenBank/DDBJ databases">
        <title>Description of two novel members of the family Erysipelotrichaceae: Ileibacterium lipovorans gen. nov., sp. nov. and Dubosiella newyorkensis, gen. nov., sp. nov.</title>
        <authorList>
            <person name="Cox L.M."/>
            <person name="Sohn J."/>
            <person name="Tyrrell K.L."/>
            <person name="Citron D.M."/>
            <person name="Lawson P.A."/>
            <person name="Patel N.B."/>
            <person name="Iizumi T."/>
            <person name="Perez-Perez G.I."/>
            <person name="Goldstein E.J."/>
            <person name="Blaser M.J."/>
        </authorList>
    </citation>
    <scope>NUCLEOTIDE SEQUENCE [LARGE SCALE GENOMIC DNA]</scope>
    <source>
        <strain evidence="3 4">NYU-BL-A3</strain>
    </source>
</reference>
<proteinExistence type="predicted"/>
<dbReference type="InterPro" id="IPR006638">
    <property type="entry name" value="Elp3/MiaA/NifB-like_rSAM"/>
</dbReference>
<evidence type="ECO:0000313" key="3">
    <source>
        <dbReference type="EMBL" id="OLU40173.1"/>
    </source>
</evidence>
<comment type="caution">
    <text evidence="3">The sequence shown here is derived from an EMBL/GenBank/DDBJ whole genome shotgun (WGS) entry which is preliminary data.</text>
</comment>
<dbReference type="GeneID" id="82202674"/>
<dbReference type="PROSITE" id="PS51918">
    <property type="entry name" value="RADICAL_SAM"/>
    <property type="match status" value="1"/>
</dbReference>
<sequence length="460" mass="52994">MMNKNVQSFLDSEINQNQEGFSTDDLGMPENSVSSIRYAAADELKIIPIAHENIYVHVPFCAHLCHYCAFEKSLNLSQIDPWLDQIVKEANDFIEKKLEENPDWKIETLYFGGGTPSVLNQEQLRRLSKPFLKVLSFREDYEARNEPSNKEQKQNPSGSATYEWTIEVNPETVDQADLNFYRQSGINRLSIGIQSFDDDVLKRINRKHSSDQALKVIEQARKAGFENISCDLIFALPGQDFESVKHDVKTFIDLGIEHISIYSLQIEENSVFGKQNLKPVDSDLEADEFEWIIAALKEAGYEHYEISSFVKNRKYSRHNLSVWMAQNYAGIGFGACGRNSNGYYHHDNSLFTYLKEGPKIEYDGSDFYFTDLMLGLRTQFGVDIQQWNQNYSSLFGCLLPDLIFRMNEENRSFFEIVIIDKKERLCLNEKGREILNTILFDLLEVMESSLDANRSENGSK</sequence>
<dbReference type="Proteomes" id="UP000186341">
    <property type="component" value="Unassembled WGS sequence"/>
</dbReference>
<dbReference type="SUPFAM" id="SSF102114">
    <property type="entry name" value="Radical SAM enzymes"/>
    <property type="match status" value="1"/>
</dbReference>
<accession>A0A1U7NGE9</accession>
<dbReference type="Gene3D" id="3.80.30.20">
    <property type="entry name" value="tm_1862 like domain"/>
    <property type="match status" value="1"/>
</dbReference>
<dbReference type="CDD" id="cd01335">
    <property type="entry name" value="Radical_SAM"/>
    <property type="match status" value="1"/>
</dbReference>
<dbReference type="GO" id="GO:0005737">
    <property type="term" value="C:cytoplasm"/>
    <property type="evidence" value="ECO:0007669"/>
    <property type="project" value="TreeGrafter"/>
</dbReference>
<dbReference type="Pfam" id="PF04055">
    <property type="entry name" value="Radical_SAM"/>
    <property type="match status" value="1"/>
</dbReference>
<evidence type="ECO:0000256" key="1">
    <source>
        <dbReference type="ARBA" id="ARBA00017228"/>
    </source>
</evidence>
<dbReference type="InterPro" id="IPR034505">
    <property type="entry name" value="Coproporphyrinogen-III_oxidase"/>
</dbReference>
<dbReference type="PANTHER" id="PTHR13932">
    <property type="entry name" value="COPROPORPHYRINIGEN III OXIDASE"/>
    <property type="match status" value="1"/>
</dbReference>
<dbReference type="SMART" id="SM00729">
    <property type="entry name" value="Elp3"/>
    <property type="match status" value="1"/>
</dbReference>
<dbReference type="SFLD" id="SFLDG01065">
    <property type="entry name" value="anaerobic_coproporphyrinogen-I"/>
    <property type="match status" value="1"/>
</dbReference>
<dbReference type="RefSeq" id="WP_075819132.1">
    <property type="nucleotide sequence ID" value="NZ_CAPNHH010000015.1"/>
</dbReference>
<dbReference type="InterPro" id="IPR007197">
    <property type="entry name" value="rSAM"/>
</dbReference>
<dbReference type="GO" id="GO:0003824">
    <property type="term" value="F:catalytic activity"/>
    <property type="evidence" value="ECO:0007669"/>
    <property type="project" value="InterPro"/>
</dbReference>
<organism evidence="3 4">
    <name type="scientific">Ileibacterium valens</name>
    <dbReference type="NCBI Taxonomy" id="1862668"/>
    <lineage>
        <taxon>Bacteria</taxon>
        <taxon>Bacillati</taxon>
        <taxon>Bacillota</taxon>
        <taxon>Erysipelotrichia</taxon>
        <taxon>Erysipelotrichales</taxon>
        <taxon>Erysipelotrichaceae</taxon>
        <taxon>Ileibacterium</taxon>
    </lineage>
</organism>
<dbReference type="GO" id="GO:0006779">
    <property type="term" value="P:porphyrin-containing compound biosynthetic process"/>
    <property type="evidence" value="ECO:0007669"/>
    <property type="project" value="TreeGrafter"/>
</dbReference>
<evidence type="ECO:0000313" key="4">
    <source>
        <dbReference type="Proteomes" id="UP000186341"/>
    </source>
</evidence>
<dbReference type="AlphaFoldDB" id="A0A1U7NGE9"/>
<dbReference type="SFLD" id="SFLDS00029">
    <property type="entry name" value="Radical_SAM"/>
    <property type="match status" value="1"/>
</dbReference>
<dbReference type="InterPro" id="IPR058240">
    <property type="entry name" value="rSAM_sf"/>
</dbReference>
<name>A0A1U7NGE9_9FIRM</name>
<dbReference type="EMBL" id="MPJW01000115">
    <property type="protein sequence ID" value="OLU40173.1"/>
    <property type="molecule type" value="Genomic_DNA"/>
</dbReference>
<dbReference type="GO" id="GO:0051539">
    <property type="term" value="F:4 iron, 4 sulfur cluster binding"/>
    <property type="evidence" value="ECO:0007669"/>
    <property type="project" value="TreeGrafter"/>
</dbReference>